<name>A0A1H1BCM8_9MICO</name>
<dbReference type="AlphaFoldDB" id="A0A1H1BCM8"/>
<gene>
    <name evidence="1" type="ORF">SAMN04488565_2733</name>
</gene>
<evidence type="ECO:0000313" key="1">
    <source>
        <dbReference type="EMBL" id="SDQ49672.1"/>
    </source>
</evidence>
<dbReference type="Proteomes" id="UP000182690">
    <property type="component" value="Unassembled WGS sequence"/>
</dbReference>
<protein>
    <submittedName>
        <fullName evidence="1">Uncharacterized protein</fullName>
    </submittedName>
</protein>
<dbReference type="STRING" id="1079994.SAMN04488565_2733"/>
<proteinExistence type="predicted"/>
<organism evidence="1 2">
    <name type="scientific">Leucobacter chromiiresistens</name>
    <dbReference type="NCBI Taxonomy" id="1079994"/>
    <lineage>
        <taxon>Bacteria</taxon>
        <taxon>Bacillati</taxon>
        <taxon>Actinomycetota</taxon>
        <taxon>Actinomycetes</taxon>
        <taxon>Micrococcales</taxon>
        <taxon>Microbacteriaceae</taxon>
        <taxon>Leucobacter</taxon>
    </lineage>
</organism>
<accession>A0A1H1BCM8</accession>
<reference evidence="1 2" key="1">
    <citation type="submission" date="2016-10" db="EMBL/GenBank/DDBJ databases">
        <authorList>
            <person name="de Groot N.N."/>
        </authorList>
    </citation>
    <scope>NUCLEOTIDE SEQUENCE [LARGE SCALE GENOMIC DNA]</scope>
    <source>
        <strain evidence="1 2">DSM 22788</strain>
    </source>
</reference>
<evidence type="ECO:0000313" key="2">
    <source>
        <dbReference type="Proteomes" id="UP000182690"/>
    </source>
</evidence>
<dbReference type="EMBL" id="FNKB01000002">
    <property type="protein sequence ID" value="SDQ49672.1"/>
    <property type="molecule type" value="Genomic_DNA"/>
</dbReference>
<sequence length="69" mass="8128">MKMRVRVVRRVWTSPTTGEEQDSILIHSNGGFAVIPFDKARRVVDAVHDLCDEHDRELRERNDRDYHPV</sequence>